<organism evidence="2 3">
    <name type="scientific">Anabaenopsis circularis NIES-21</name>
    <dbReference type="NCBI Taxonomy" id="1085406"/>
    <lineage>
        <taxon>Bacteria</taxon>
        <taxon>Bacillati</taxon>
        <taxon>Cyanobacteriota</taxon>
        <taxon>Cyanophyceae</taxon>
        <taxon>Nostocales</taxon>
        <taxon>Nodulariaceae</taxon>
        <taxon>Anabaenopsis</taxon>
    </lineage>
</organism>
<keyword evidence="3" id="KW-1185">Reference proteome</keyword>
<dbReference type="EMBL" id="AP018174">
    <property type="protein sequence ID" value="BAY16382.1"/>
    <property type="molecule type" value="Genomic_DNA"/>
</dbReference>
<gene>
    <name evidence="2" type="ORF">NIES21_22080</name>
</gene>
<dbReference type="InterPro" id="IPR001544">
    <property type="entry name" value="Aminotrans_IV"/>
</dbReference>
<dbReference type="Pfam" id="PF01063">
    <property type="entry name" value="Aminotran_4"/>
    <property type="match status" value="1"/>
</dbReference>
<dbReference type="GO" id="GO:0005829">
    <property type="term" value="C:cytosol"/>
    <property type="evidence" value="ECO:0007669"/>
    <property type="project" value="TreeGrafter"/>
</dbReference>
<name>A0A1Z4GFV5_9CYAN</name>
<dbReference type="Gene3D" id="3.30.470.10">
    <property type="match status" value="1"/>
</dbReference>
<dbReference type="PANTHER" id="PTHR42743">
    <property type="entry name" value="AMINO-ACID AMINOTRANSFERASE"/>
    <property type="match status" value="1"/>
</dbReference>
<dbReference type="Proteomes" id="UP000218287">
    <property type="component" value="Chromosome"/>
</dbReference>
<dbReference type="GO" id="GO:0008483">
    <property type="term" value="F:transaminase activity"/>
    <property type="evidence" value="ECO:0007669"/>
    <property type="project" value="UniProtKB-KW"/>
</dbReference>
<dbReference type="SUPFAM" id="SSF56752">
    <property type="entry name" value="D-aminoacid aminotransferase-like PLP-dependent enzymes"/>
    <property type="match status" value="1"/>
</dbReference>
<dbReference type="InterPro" id="IPR036038">
    <property type="entry name" value="Aminotransferase-like"/>
</dbReference>
<dbReference type="InterPro" id="IPR050571">
    <property type="entry name" value="Class-IV_PLP-Dep_Aminotrnsfr"/>
</dbReference>
<dbReference type="Gene3D" id="3.20.10.10">
    <property type="entry name" value="D-amino Acid Aminotransferase, subunit A, domain 2"/>
    <property type="match status" value="1"/>
</dbReference>
<dbReference type="InterPro" id="IPR043131">
    <property type="entry name" value="BCAT-like_N"/>
</dbReference>
<dbReference type="InterPro" id="IPR043132">
    <property type="entry name" value="BCAT-like_C"/>
</dbReference>
<protein>
    <submittedName>
        <fullName evidence="2">Aminotransferase class IV</fullName>
    </submittedName>
</protein>
<evidence type="ECO:0000256" key="1">
    <source>
        <dbReference type="ARBA" id="ARBA00009320"/>
    </source>
</evidence>
<keyword evidence="2" id="KW-0032">Aminotransferase</keyword>
<evidence type="ECO:0000313" key="3">
    <source>
        <dbReference type="Proteomes" id="UP000218287"/>
    </source>
</evidence>
<dbReference type="GO" id="GO:0046394">
    <property type="term" value="P:carboxylic acid biosynthetic process"/>
    <property type="evidence" value="ECO:0007669"/>
    <property type="project" value="UniProtKB-ARBA"/>
</dbReference>
<dbReference type="PANTHER" id="PTHR42743:SF11">
    <property type="entry name" value="AMINODEOXYCHORISMATE LYASE"/>
    <property type="match status" value="1"/>
</dbReference>
<comment type="similarity">
    <text evidence="1">Belongs to the class-IV pyridoxal-phosphate-dependent aminotransferase family.</text>
</comment>
<reference evidence="2 3" key="1">
    <citation type="submission" date="2017-06" db="EMBL/GenBank/DDBJ databases">
        <title>Genome sequencing of cyanobaciteial culture collection at National Institute for Environmental Studies (NIES).</title>
        <authorList>
            <person name="Hirose Y."/>
            <person name="Shimura Y."/>
            <person name="Fujisawa T."/>
            <person name="Nakamura Y."/>
            <person name="Kawachi M."/>
        </authorList>
    </citation>
    <scope>NUCLEOTIDE SEQUENCE [LARGE SCALE GENOMIC DNA]</scope>
    <source>
        <strain evidence="2 3">NIES-21</strain>
    </source>
</reference>
<sequence length="279" mass="32076">MKGGEVIYWYNGKLIESQTLELDINDPGLLYGATVFTTLRVYENSLDSSLTNWQAHCDRLQLSLQAFTWQQPDWQWIHQGAEILIQHFPILRITLFPDGREWIIGRNLPADLTKKQQNGVKCAIAQPEFSRNLPSHKTGNYLGAWLAKNSVQALAAEEGILVDIAGNWLETTTGNLWGWRDGLWWTPPEYVGILPGIMRSQIIQWLQNQQLQVREEPWTPELVTGFEAIAYTNSVVEIIPIHTVEQASGSLQYNPQHLNFQQIRRLFSMTTVPFWYTLK</sequence>
<proteinExistence type="inferred from homology"/>
<keyword evidence="2" id="KW-0808">Transferase</keyword>
<dbReference type="AlphaFoldDB" id="A0A1Z4GFV5"/>
<accession>A0A1Z4GFV5</accession>
<evidence type="ECO:0000313" key="2">
    <source>
        <dbReference type="EMBL" id="BAY16382.1"/>
    </source>
</evidence>